<gene>
    <name evidence="2" type="ORF">GE061_010481</name>
</gene>
<protein>
    <submittedName>
        <fullName evidence="2">Uncharacterized protein</fullName>
    </submittedName>
</protein>
<dbReference type="AlphaFoldDB" id="A0A6A4JTZ8"/>
<feature type="compositionally biased region" description="Polar residues" evidence="1">
    <location>
        <begin position="35"/>
        <end position="46"/>
    </location>
</feature>
<feature type="compositionally biased region" description="Basic and acidic residues" evidence="1">
    <location>
        <begin position="216"/>
        <end position="266"/>
    </location>
</feature>
<feature type="compositionally biased region" description="Basic and acidic residues" evidence="1">
    <location>
        <begin position="136"/>
        <end position="151"/>
    </location>
</feature>
<evidence type="ECO:0000313" key="3">
    <source>
        <dbReference type="Proteomes" id="UP000466442"/>
    </source>
</evidence>
<reference evidence="2" key="1">
    <citation type="journal article" date="2021" name="Mol. Ecol. Resour.">
        <title>Apolygus lucorum genome provides insights into omnivorousness and mesophyll feeding.</title>
        <authorList>
            <person name="Liu Y."/>
            <person name="Liu H."/>
            <person name="Wang H."/>
            <person name="Huang T."/>
            <person name="Liu B."/>
            <person name="Yang B."/>
            <person name="Yin L."/>
            <person name="Li B."/>
            <person name="Zhang Y."/>
            <person name="Zhang S."/>
            <person name="Jiang F."/>
            <person name="Zhang X."/>
            <person name="Ren Y."/>
            <person name="Wang B."/>
            <person name="Wang S."/>
            <person name="Lu Y."/>
            <person name="Wu K."/>
            <person name="Fan W."/>
            <person name="Wang G."/>
        </authorList>
    </citation>
    <scope>NUCLEOTIDE SEQUENCE</scope>
    <source>
        <strain evidence="2">12Hb</strain>
    </source>
</reference>
<organism evidence="2 3">
    <name type="scientific">Apolygus lucorum</name>
    <name type="common">Small green plant bug</name>
    <name type="synonym">Lygocoris lucorum</name>
    <dbReference type="NCBI Taxonomy" id="248454"/>
    <lineage>
        <taxon>Eukaryota</taxon>
        <taxon>Metazoa</taxon>
        <taxon>Ecdysozoa</taxon>
        <taxon>Arthropoda</taxon>
        <taxon>Hexapoda</taxon>
        <taxon>Insecta</taxon>
        <taxon>Pterygota</taxon>
        <taxon>Neoptera</taxon>
        <taxon>Paraneoptera</taxon>
        <taxon>Hemiptera</taxon>
        <taxon>Heteroptera</taxon>
        <taxon>Panheteroptera</taxon>
        <taxon>Cimicomorpha</taxon>
        <taxon>Miridae</taxon>
        <taxon>Mirini</taxon>
        <taxon>Apolygus</taxon>
    </lineage>
</organism>
<feature type="compositionally biased region" description="Polar residues" evidence="1">
    <location>
        <begin position="1"/>
        <end position="14"/>
    </location>
</feature>
<sequence>MKPSGGSSNRQPRSVQIRKKEDGEAARTSIADGLINTSKRQSSIRISTRKQSDNNKSAQDGNVDTGKSPENESKELEGESVVAAPPAIGSADLSEPVITASSNAADTKPEGVEPDLLKQPDLARAGEASKTSETTVKAEEKIDTTAEKTASETDGTGTKSAAEEESKADLNMSKTKSKSKSDVSISSLESYGSPTAFVADLATTSPQNDDEPSVVKSEDDVVKQEADASGKVEEDTKTKDNGVEKDNLAGKSSTDEKNDEVGKSSEDTYLGVNNSPGKLMEGENLGSEKSSAVNDNLKGESSIEGKLTEVKSSEGTNLAETSSAEKRNDAAGKAEEVAQNSAEPTPLRFPIDGRGESASKVGEGNKPSEEISKEELEYILSKDKQESNEGSGKDGGKTGDDDEKDKSREDGKKKKNEDSSESTNSKKNTQLPVTLGRTNPSENLIERKKTSIQPGTFVIRKNKEKGYNVKMAVPEKILAFNTGAKVSGRYATLMGKLGRCNTIRRNSKTDTKKNMKGHRMIGGKNAAANEDTMPLEVDGYLQNEDSEPQYQQYLGSRTTLQPPPPQRFRAASKDFVTPWLKRSETESKDINFHITLRLDGTQKKKELTRSERFIPTSFVDR</sequence>
<evidence type="ECO:0000256" key="1">
    <source>
        <dbReference type="SAM" id="MobiDB-lite"/>
    </source>
</evidence>
<dbReference type="EMBL" id="WIXP02000003">
    <property type="protein sequence ID" value="KAF6212772.1"/>
    <property type="molecule type" value="Genomic_DNA"/>
</dbReference>
<feature type="compositionally biased region" description="Basic and acidic residues" evidence="1">
    <location>
        <begin position="67"/>
        <end position="77"/>
    </location>
</feature>
<feature type="compositionally biased region" description="Polar residues" evidence="1">
    <location>
        <begin position="421"/>
        <end position="442"/>
    </location>
</feature>
<evidence type="ECO:0000313" key="2">
    <source>
        <dbReference type="EMBL" id="KAF6212772.1"/>
    </source>
</evidence>
<comment type="caution">
    <text evidence="2">The sequence shown here is derived from an EMBL/GenBank/DDBJ whole genome shotgun (WGS) entry which is preliminary data.</text>
</comment>
<proteinExistence type="predicted"/>
<feature type="compositionally biased region" description="Basic and acidic residues" evidence="1">
    <location>
        <begin position="297"/>
        <end position="312"/>
    </location>
</feature>
<feature type="compositionally biased region" description="Basic and acidic residues" evidence="1">
    <location>
        <begin position="323"/>
        <end position="336"/>
    </location>
</feature>
<feature type="region of interest" description="Disordered" evidence="1">
    <location>
        <begin position="1"/>
        <end position="187"/>
    </location>
</feature>
<accession>A0A6A4JTZ8</accession>
<feature type="region of interest" description="Disordered" evidence="1">
    <location>
        <begin position="199"/>
        <end position="448"/>
    </location>
</feature>
<feature type="compositionally biased region" description="Polar residues" evidence="1">
    <location>
        <begin position="313"/>
        <end position="322"/>
    </location>
</feature>
<feature type="compositionally biased region" description="Basic and acidic residues" evidence="1">
    <location>
        <begin position="107"/>
        <end position="118"/>
    </location>
</feature>
<feature type="compositionally biased region" description="Basic and acidic residues" evidence="1">
    <location>
        <begin position="366"/>
        <end position="418"/>
    </location>
</feature>
<dbReference type="Proteomes" id="UP000466442">
    <property type="component" value="Unassembled WGS sequence"/>
</dbReference>
<keyword evidence="3" id="KW-1185">Reference proteome</keyword>
<name>A0A6A4JTZ8_APOLU</name>